<evidence type="ECO:0000259" key="2">
    <source>
        <dbReference type="Pfam" id="PF01593"/>
    </source>
</evidence>
<dbReference type="RefSeq" id="WP_379977468.1">
    <property type="nucleotide sequence ID" value="NZ_JBHSFV010000002.1"/>
</dbReference>
<feature type="domain" description="Amine oxidase" evidence="2">
    <location>
        <begin position="12"/>
        <end position="88"/>
    </location>
</feature>
<dbReference type="PANTHER" id="PTHR43563:SF1">
    <property type="entry name" value="AMINE OXIDASE [FLAVIN-CONTAINING] B"/>
    <property type="match status" value="1"/>
</dbReference>
<dbReference type="Proteomes" id="UP001596043">
    <property type="component" value="Unassembled WGS sequence"/>
</dbReference>
<dbReference type="PANTHER" id="PTHR43563">
    <property type="entry name" value="AMINE OXIDASE"/>
    <property type="match status" value="1"/>
</dbReference>
<protein>
    <submittedName>
        <fullName evidence="3">Flavin monoamine oxidase family protein</fullName>
    </submittedName>
</protein>
<dbReference type="InterPro" id="IPR036188">
    <property type="entry name" value="FAD/NAD-bd_sf"/>
</dbReference>
<evidence type="ECO:0000256" key="1">
    <source>
        <dbReference type="ARBA" id="ARBA00005995"/>
    </source>
</evidence>
<dbReference type="InterPro" id="IPR002937">
    <property type="entry name" value="Amino_oxidase"/>
</dbReference>
<accession>A0ABV9HSV8</accession>
<comment type="similarity">
    <text evidence="1">Belongs to the flavin monoamine oxidase family.</text>
</comment>
<gene>
    <name evidence="3" type="ORF">ACFO3O_05100</name>
</gene>
<organism evidence="3 4">
    <name type="scientific">Dokdonia ponticola</name>
    <dbReference type="NCBI Taxonomy" id="2041041"/>
    <lineage>
        <taxon>Bacteria</taxon>
        <taxon>Pseudomonadati</taxon>
        <taxon>Bacteroidota</taxon>
        <taxon>Flavobacteriia</taxon>
        <taxon>Flavobacteriales</taxon>
        <taxon>Flavobacteriaceae</taxon>
        <taxon>Dokdonia</taxon>
    </lineage>
</organism>
<evidence type="ECO:0000313" key="3">
    <source>
        <dbReference type="EMBL" id="MFC4633272.1"/>
    </source>
</evidence>
<sequence length="353" mass="39828">MHKNILIIGAGLTGLLLAYKLKQQGVSVIILEARERLGGRIYTHLSDQNTPIEMGATWLGQQHSALLELLKELNIPVYPQYMEGTAWYEPSPNEKPQQVTLPKNESPSYRIKGGSSFIIEKLAKGLDSEDIQLNTVVTHIKAIENTVEVITKDQTYTASKVIATLPPNLLVSNITFSPALPDLLVSIAQKTHTWMGESIKFGISYATPFWKDHNWSGTLYSNVGPITEMYDHTTTEKGKYALKGFLSNELATVTKDIRKENVLAQLQRTFGKEALDYLSYEETVWQEQPYTFTPYKSFVFPHQNNGQAVYQETLYNDRFYIAGSETASYYGGYMEGAVRSANYCFEHILKDLV</sequence>
<dbReference type="InterPro" id="IPR050703">
    <property type="entry name" value="Flavin_MAO"/>
</dbReference>
<name>A0ABV9HSV8_9FLAO</name>
<feature type="domain" description="Amine oxidase" evidence="2">
    <location>
        <begin position="101"/>
        <end position="341"/>
    </location>
</feature>
<dbReference type="SUPFAM" id="SSF51905">
    <property type="entry name" value="FAD/NAD(P)-binding domain"/>
    <property type="match status" value="1"/>
</dbReference>
<evidence type="ECO:0000313" key="4">
    <source>
        <dbReference type="Proteomes" id="UP001596043"/>
    </source>
</evidence>
<comment type="caution">
    <text evidence="3">The sequence shown here is derived from an EMBL/GenBank/DDBJ whole genome shotgun (WGS) entry which is preliminary data.</text>
</comment>
<reference evidence="4" key="1">
    <citation type="journal article" date="2019" name="Int. J. Syst. Evol. Microbiol.">
        <title>The Global Catalogue of Microorganisms (GCM) 10K type strain sequencing project: providing services to taxonomists for standard genome sequencing and annotation.</title>
        <authorList>
            <consortium name="The Broad Institute Genomics Platform"/>
            <consortium name="The Broad Institute Genome Sequencing Center for Infectious Disease"/>
            <person name="Wu L."/>
            <person name="Ma J."/>
        </authorList>
    </citation>
    <scope>NUCLEOTIDE SEQUENCE [LARGE SCALE GENOMIC DNA]</scope>
    <source>
        <strain evidence="4">YJ-61-S</strain>
    </source>
</reference>
<dbReference type="Gene3D" id="3.50.50.60">
    <property type="entry name" value="FAD/NAD(P)-binding domain"/>
    <property type="match status" value="2"/>
</dbReference>
<dbReference type="EMBL" id="JBHSFV010000002">
    <property type="protein sequence ID" value="MFC4633272.1"/>
    <property type="molecule type" value="Genomic_DNA"/>
</dbReference>
<dbReference type="SUPFAM" id="SSF54373">
    <property type="entry name" value="FAD-linked reductases, C-terminal domain"/>
    <property type="match status" value="1"/>
</dbReference>
<dbReference type="Pfam" id="PF01593">
    <property type="entry name" value="Amino_oxidase"/>
    <property type="match status" value="2"/>
</dbReference>
<proteinExistence type="inferred from homology"/>
<keyword evidence="4" id="KW-1185">Reference proteome</keyword>